<dbReference type="EMBL" id="JACETU010000001">
    <property type="protein sequence ID" value="KAF7440009.1"/>
    <property type="molecule type" value="Genomic_DNA"/>
</dbReference>
<evidence type="ECO:0000313" key="2">
    <source>
        <dbReference type="Proteomes" id="UP000623687"/>
    </source>
</evidence>
<sequence>MESLPAEIWMTIFSYACTDDGSTGRSISLVSRWFWDTSRSIKHQSLVVKGVSQITGIASMLERLPPELRRVRYLSVRVHHRDINKRSVSVEDGVILRGDRDAREPECGVSARTQSGIYDRSMVVLSHMLQMIAPQLRVLHLWLPISSPSRLLPSTLPSIVELRLTSNDMRGQHLDTRSICTAPQRYPSLRRLRLGMLHHQHGLFGRIAKLAPGITHLHFCIPEHTHLYRELERALGVGDTSMDVEKENLLPETIQRVSVQMGPTPNAGKYPAWASMHKTMRLNLERVAREDKRVVLVRLRSEGTSLSSYPEI</sequence>
<accession>A0A8H7A404</accession>
<protein>
    <recommendedName>
        <fullName evidence="3">F-box domain-containing protein</fullName>
    </recommendedName>
</protein>
<evidence type="ECO:0008006" key="3">
    <source>
        <dbReference type="Google" id="ProtNLM"/>
    </source>
</evidence>
<proteinExistence type="predicted"/>
<organism evidence="1 2">
    <name type="scientific">Pleurotus ostreatus</name>
    <name type="common">Oyster mushroom</name>
    <name type="synonym">White-rot fungus</name>
    <dbReference type="NCBI Taxonomy" id="5322"/>
    <lineage>
        <taxon>Eukaryota</taxon>
        <taxon>Fungi</taxon>
        <taxon>Dikarya</taxon>
        <taxon>Basidiomycota</taxon>
        <taxon>Agaricomycotina</taxon>
        <taxon>Agaricomycetes</taxon>
        <taxon>Agaricomycetidae</taxon>
        <taxon>Agaricales</taxon>
        <taxon>Pleurotineae</taxon>
        <taxon>Pleurotaceae</taxon>
        <taxon>Pleurotus</taxon>
    </lineage>
</organism>
<dbReference type="RefSeq" id="XP_036635853.1">
    <property type="nucleotide sequence ID" value="XM_036770008.1"/>
</dbReference>
<evidence type="ECO:0000313" key="1">
    <source>
        <dbReference type="EMBL" id="KAF7440009.1"/>
    </source>
</evidence>
<gene>
    <name evidence="1" type="ORF">PC9H_000350</name>
</gene>
<name>A0A8H7A404_PLEOS</name>
<dbReference type="AlphaFoldDB" id="A0A8H7A404"/>
<dbReference type="Proteomes" id="UP000623687">
    <property type="component" value="Unassembled WGS sequence"/>
</dbReference>
<dbReference type="OrthoDB" id="2748701at2759"/>
<reference evidence="1" key="1">
    <citation type="submission" date="2019-07" db="EMBL/GenBank/DDBJ databases">
        <authorList>
            <person name="Palmer J.M."/>
        </authorList>
    </citation>
    <scope>NUCLEOTIDE SEQUENCE</scope>
    <source>
        <strain evidence="1">PC9</strain>
    </source>
</reference>
<dbReference type="GeneID" id="59370191"/>
<comment type="caution">
    <text evidence="1">The sequence shown here is derived from an EMBL/GenBank/DDBJ whole genome shotgun (WGS) entry which is preliminary data.</text>
</comment>
<dbReference type="VEuPathDB" id="FungiDB:PC9H_000350"/>
<keyword evidence="2" id="KW-1185">Reference proteome</keyword>